<comment type="subcellular location">
    <subcellularLocation>
        <location evidence="1">Membrane</location>
        <topology evidence="1">Multi-pass membrane protein</topology>
    </subcellularLocation>
</comment>
<dbReference type="InterPro" id="IPR036259">
    <property type="entry name" value="MFS_trans_sf"/>
</dbReference>
<accession>A0ABV6AP62</accession>
<feature type="transmembrane region" description="Helical" evidence="5">
    <location>
        <begin position="377"/>
        <end position="400"/>
    </location>
</feature>
<keyword evidence="4 5" id="KW-0472">Membrane</keyword>
<gene>
    <name evidence="7" type="ORF">ACFFP0_26520</name>
</gene>
<dbReference type="Proteomes" id="UP001589692">
    <property type="component" value="Unassembled WGS sequence"/>
</dbReference>
<dbReference type="Gene3D" id="1.20.1250.20">
    <property type="entry name" value="MFS general substrate transporter like domains"/>
    <property type="match status" value="1"/>
</dbReference>
<dbReference type="SUPFAM" id="SSF103473">
    <property type="entry name" value="MFS general substrate transporter"/>
    <property type="match status" value="1"/>
</dbReference>
<feature type="transmembrane region" description="Helical" evidence="5">
    <location>
        <begin position="412"/>
        <end position="433"/>
    </location>
</feature>
<dbReference type="InterPro" id="IPR011701">
    <property type="entry name" value="MFS"/>
</dbReference>
<feature type="transmembrane region" description="Helical" evidence="5">
    <location>
        <begin position="209"/>
        <end position="229"/>
    </location>
</feature>
<feature type="transmembrane region" description="Helical" evidence="5">
    <location>
        <begin position="37"/>
        <end position="54"/>
    </location>
</feature>
<feature type="transmembrane region" description="Helical" evidence="5">
    <location>
        <begin position="182"/>
        <end position="203"/>
    </location>
</feature>
<evidence type="ECO:0000256" key="3">
    <source>
        <dbReference type="ARBA" id="ARBA00022989"/>
    </source>
</evidence>
<evidence type="ECO:0000256" key="2">
    <source>
        <dbReference type="ARBA" id="ARBA00022692"/>
    </source>
</evidence>
<feature type="transmembrane region" description="Helical" evidence="5">
    <location>
        <begin position="338"/>
        <end position="365"/>
    </location>
</feature>
<evidence type="ECO:0000313" key="8">
    <source>
        <dbReference type="Proteomes" id="UP001589692"/>
    </source>
</evidence>
<organism evidence="7 8">
    <name type="scientific">Rhizobium puerariae</name>
    <dbReference type="NCBI Taxonomy" id="1585791"/>
    <lineage>
        <taxon>Bacteria</taxon>
        <taxon>Pseudomonadati</taxon>
        <taxon>Pseudomonadota</taxon>
        <taxon>Alphaproteobacteria</taxon>
        <taxon>Hyphomicrobiales</taxon>
        <taxon>Rhizobiaceae</taxon>
        <taxon>Rhizobium/Agrobacterium group</taxon>
        <taxon>Rhizobium</taxon>
    </lineage>
</organism>
<name>A0ABV6AP62_9HYPH</name>
<keyword evidence="8" id="KW-1185">Reference proteome</keyword>
<evidence type="ECO:0000313" key="7">
    <source>
        <dbReference type="EMBL" id="MFB9952413.1"/>
    </source>
</evidence>
<protein>
    <submittedName>
        <fullName evidence="7">MFS transporter</fullName>
    </submittedName>
</protein>
<sequence>MALFMESMDATVISTSLPAIAADIGTTSVALKLAFTAYYVAMGIFVPMSAWLADRYGCRNVLRFSMALFILGSLGCAASQSLAHFVCARFIEGAGAAFMAPVARLALFRVTPREELVSATSWLTIPPTVAPMFGPPLGGFLTTYVAWQWIFVVNLPMAIAGIVLITRLMADPIRLPTGRLDLFGLVLVAISLSGLVFGASLISMPVLPAWLGLSGMMLGAAAGIAYFAHARKSADPVLDLRVFREPTFRATTIGTTLMLMGCAALPFLTALMLQLGFGMDAFQSGLLVFSGAIGALAAKFVVAPLFKRLGFRRAMTCSALLAGIGIGVKATLLPSTPALLIVLLLFVNGLIRSVYFTGHAVLTVADTSPEQAGHATAIAAVSRPVASALSFAMAGGLLTFLSSGGTNTIGDFHMAIGLGAALCGSAALAFLICRPSRNPS</sequence>
<feature type="transmembrane region" description="Helical" evidence="5">
    <location>
        <begin position="281"/>
        <end position="302"/>
    </location>
</feature>
<reference evidence="7 8" key="1">
    <citation type="submission" date="2024-09" db="EMBL/GenBank/DDBJ databases">
        <authorList>
            <person name="Sun Q."/>
            <person name="Mori K."/>
        </authorList>
    </citation>
    <scope>NUCLEOTIDE SEQUENCE [LARGE SCALE GENOMIC DNA]</scope>
    <source>
        <strain evidence="7 8">TBRC 4938</strain>
    </source>
</reference>
<dbReference type="PROSITE" id="PS50850">
    <property type="entry name" value="MFS"/>
    <property type="match status" value="1"/>
</dbReference>
<dbReference type="Pfam" id="PF07690">
    <property type="entry name" value="MFS_1"/>
    <property type="match status" value="1"/>
</dbReference>
<dbReference type="EMBL" id="JBHMAA010000033">
    <property type="protein sequence ID" value="MFB9952413.1"/>
    <property type="molecule type" value="Genomic_DNA"/>
</dbReference>
<proteinExistence type="predicted"/>
<keyword evidence="3 5" id="KW-1133">Transmembrane helix</keyword>
<dbReference type="InterPro" id="IPR020846">
    <property type="entry name" value="MFS_dom"/>
</dbReference>
<feature type="transmembrane region" description="Helical" evidence="5">
    <location>
        <begin position="314"/>
        <end position="332"/>
    </location>
</feature>
<keyword evidence="2 5" id="KW-0812">Transmembrane</keyword>
<evidence type="ECO:0000259" key="6">
    <source>
        <dbReference type="PROSITE" id="PS50850"/>
    </source>
</evidence>
<evidence type="ECO:0000256" key="4">
    <source>
        <dbReference type="ARBA" id="ARBA00023136"/>
    </source>
</evidence>
<feature type="transmembrane region" description="Helical" evidence="5">
    <location>
        <begin position="250"/>
        <end position="275"/>
    </location>
</feature>
<dbReference type="PANTHER" id="PTHR23501">
    <property type="entry name" value="MAJOR FACILITATOR SUPERFAMILY"/>
    <property type="match status" value="1"/>
</dbReference>
<dbReference type="RefSeq" id="WP_377265256.1">
    <property type="nucleotide sequence ID" value="NZ_JBHMAA010000033.1"/>
</dbReference>
<feature type="domain" description="Major facilitator superfamily (MFS) profile" evidence="6">
    <location>
        <begin position="1"/>
        <end position="438"/>
    </location>
</feature>
<evidence type="ECO:0000256" key="5">
    <source>
        <dbReference type="SAM" id="Phobius"/>
    </source>
</evidence>
<evidence type="ECO:0000256" key="1">
    <source>
        <dbReference type="ARBA" id="ARBA00004141"/>
    </source>
</evidence>
<comment type="caution">
    <text evidence="7">The sequence shown here is derived from an EMBL/GenBank/DDBJ whole genome shotgun (WGS) entry which is preliminary data.</text>
</comment>
<dbReference type="Gene3D" id="1.20.1720.10">
    <property type="entry name" value="Multidrug resistance protein D"/>
    <property type="match status" value="1"/>
</dbReference>
<dbReference type="PANTHER" id="PTHR23501:SF1">
    <property type="entry name" value="TRANSPORT PROTEIN HSRA-RELATED"/>
    <property type="match status" value="1"/>
</dbReference>
<feature type="transmembrane region" description="Helical" evidence="5">
    <location>
        <begin position="146"/>
        <end position="170"/>
    </location>
</feature>
<feature type="transmembrane region" description="Helical" evidence="5">
    <location>
        <begin position="66"/>
        <end position="91"/>
    </location>
</feature>